<comment type="similarity">
    <text evidence="1 3">Belongs to the short-chain dehydrogenases/reductases (SDR) family.</text>
</comment>
<evidence type="ECO:0000256" key="1">
    <source>
        <dbReference type="ARBA" id="ARBA00006484"/>
    </source>
</evidence>
<name>A0A291PEB8_9PROT</name>
<dbReference type="GO" id="GO:0048038">
    <property type="term" value="F:quinone binding"/>
    <property type="evidence" value="ECO:0007669"/>
    <property type="project" value="TreeGrafter"/>
</dbReference>
<dbReference type="SMART" id="SM00822">
    <property type="entry name" value="PKS_KR"/>
    <property type="match status" value="1"/>
</dbReference>
<sequence length="352" mass="36707">MSDTQNSDNPSMSSRRSALALGGGIAALLASITSGGAAFAAEKPVAEPVDGPYPEPPHEKTAGPIKPGRGSTLNGKVAVVTGAARGIGRAIAVEYAANGADVIALDIAGPVSPTADAAPATRQELEETVTMIRDFGRRGEAVVADIRKISELRAAAHHVEKIYGKIDCVVANAAIQGWKPLLEMADDDWQDQIENNLTGTANTVRAFAPKMVARNYGRLILLSSMQRRMGTMTGAAYSASKWGILGLMKSAALEFGRYNITCNAILPGLVGTALTYNEQRFRAAMAQSNKSTPAFPTAQETWDARAPTVPLGVGWLQPEDISPMAVFLASDAAALVTGAEMAVTGGDAAKVS</sequence>
<dbReference type="FunFam" id="3.40.50.720:FF:000084">
    <property type="entry name" value="Short-chain dehydrogenase reductase"/>
    <property type="match status" value="1"/>
</dbReference>
<dbReference type="InterPro" id="IPR006311">
    <property type="entry name" value="TAT_signal"/>
</dbReference>
<dbReference type="InterPro" id="IPR036291">
    <property type="entry name" value="NAD(P)-bd_dom_sf"/>
</dbReference>
<dbReference type="Gene3D" id="3.40.50.720">
    <property type="entry name" value="NAD(P)-binding Rossmann-like Domain"/>
    <property type="match status" value="1"/>
</dbReference>
<dbReference type="SUPFAM" id="SSF51735">
    <property type="entry name" value="NAD(P)-binding Rossmann-fold domains"/>
    <property type="match status" value="1"/>
</dbReference>
<feature type="domain" description="Ketoreductase" evidence="5">
    <location>
        <begin position="76"/>
        <end position="305"/>
    </location>
</feature>
<dbReference type="GO" id="GO:0016616">
    <property type="term" value="F:oxidoreductase activity, acting on the CH-OH group of donors, NAD or NADP as acceptor"/>
    <property type="evidence" value="ECO:0007669"/>
    <property type="project" value="TreeGrafter"/>
</dbReference>
<dbReference type="PROSITE" id="PS00061">
    <property type="entry name" value="ADH_SHORT"/>
    <property type="match status" value="1"/>
</dbReference>
<keyword evidence="2" id="KW-0560">Oxidoreductase</keyword>
<dbReference type="InterPro" id="IPR020904">
    <property type="entry name" value="Sc_DH/Rdtase_CS"/>
</dbReference>
<dbReference type="InterPro" id="IPR057326">
    <property type="entry name" value="KR_dom"/>
</dbReference>
<evidence type="ECO:0000313" key="6">
    <source>
        <dbReference type="EMBL" id="ATJ89840.1"/>
    </source>
</evidence>
<dbReference type="CDD" id="cd05233">
    <property type="entry name" value="SDR_c"/>
    <property type="match status" value="1"/>
</dbReference>
<evidence type="ECO:0000256" key="2">
    <source>
        <dbReference type="ARBA" id="ARBA00023002"/>
    </source>
</evidence>
<evidence type="ECO:0000313" key="7">
    <source>
        <dbReference type="Proteomes" id="UP000220394"/>
    </source>
</evidence>
<dbReference type="PANTHER" id="PTHR42760">
    <property type="entry name" value="SHORT-CHAIN DEHYDROGENASES/REDUCTASES FAMILY MEMBER"/>
    <property type="match status" value="1"/>
</dbReference>
<dbReference type="PRINTS" id="PR00081">
    <property type="entry name" value="GDHRDH"/>
</dbReference>
<dbReference type="GO" id="GO:0006633">
    <property type="term" value="P:fatty acid biosynthetic process"/>
    <property type="evidence" value="ECO:0007669"/>
    <property type="project" value="TreeGrafter"/>
</dbReference>
<dbReference type="RefSeq" id="WP_097802336.1">
    <property type="nucleotide sequence ID" value="NZ_CP022699.1"/>
</dbReference>
<accession>A0A291PEB8</accession>
<proteinExistence type="inferred from homology"/>
<organism evidence="6 7">
    <name type="scientific">Acetobacter tropicalis</name>
    <dbReference type="NCBI Taxonomy" id="104102"/>
    <lineage>
        <taxon>Bacteria</taxon>
        <taxon>Pseudomonadati</taxon>
        <taxon>Pseudomonadota</taxon>
        <taxon>Alphaproteobacteria</taxon>
        <taxon>Acetobacterales</taxon>
        <taxon>Acetobacteraceae</taxon>
        <taxon>Acetobacter</taxon>
    </lineage>
</organism>
<dbReference type="EMBL" id="CP022699">
    <property type="protein sequence ID" value="ATJ89840.1"/>
    <property type="molecule type" value="Genomic_DNA"/>
</dbReference>
<dbReference type="Proteomes" id="UP000220394">
    <property type="component" value="Chromosome"/>
</dbReference>
<evidence type="ECO:0000259" key="5">
    <source>
        <dbReference type="SMART" id="SM00822"/>
    </source>
</evidence>
<protein>
    <submittedName>
        <fullName evidence="6">Short-chain dehydrogenase</fullName>
    </submittedName>
</protein>
<dbReference type="PRINTS" id="PR00080">
    <property type="entry name" value="SDRFAMILY"/>
</dbReference>
<evidence type="ECO:0000256" key="4">
    <source>
        <dbReference type="SAM" id="MobiDB-lite"/>
    </source>
</evidence>
<dbReference type="Pfam" id="PF00106">
    <property type="entry name" value="adh_short"/>
    <property type="match status" value="1"/>
</dbReference>
<gene>
    <name evidence="6" type="ORF">CIW82_03110</name>
</gene>
<dbReference type="PANTHER" id="PTHR42760:SF83">
    <property type="entry name" value="(3R)-3-HYDROXYACYL-COA DEHYDROGENASE"/>
    <property type="match status" value="1"/>
</dbReference>
<dbReference type="KEGG" id="ato:CIW82_03110"/>
<feature type="region of interest" description="Disordered" evidence="4">
    <location>
        <begin position="47"/>
        <end position="70"/>
    </location>
</feature>
<dbReference type="PROSITE" id="PS51318">
    <property type="entry name" value="TAT"/>
    <property type="match status" value="1"/>
</dbReference>
<reference evidence="6 7" key="1">
    <citation type="submission" date="2017-08" db="EMBL/GenBank/DDBJ databases">
        <title>Complete Genome Sequence of Acetobacter tropicalis Oregon-R-modENCODE STRAIN BDGP1, an acetic acid bacterium isolated from Drosophila melanogaster gut.</title>
        <authorList>
            <person name="Wan K.H."/>
            <person name="Yu C."/>
            <person name="Park S."/>
            <person name="Hammonds A.S."/>
            <person name="Booth B.W."/>
            <person name="Celniker S.E."/>
        </authorList>
    </citation>
    <scope>NUCLEOTIDE SEQUENCE [LARGE SCALE GENOMIC DNA]</scope>
    <source>
        <strain evidence="6 7">BDGP1</strain>
    </source>
</reference>
<dbReference type="InterPro" id="IPR002347">
    <property type="entry name" value="SDR_fam"/>
</dbReference>
<evidence type="ECO:0000256" key="3">
    <source>
        <dbReference type="RuleBase" id="RU000363"/>
    </source>
</evidence>
<dbReference type="AlphaFoldDB" id="A0A291PEB8"/>